<comment type="similarity">
    <text evidence="1">Belongs to the UPF0545 family.</text>
</comment>
<evidence type="ECO:0000256" key="4">
    <source>
        <dbReference type="ARBA" id="ARBA00044235"/>
    </source>
</evidence>
<dbReference type="Proteomes" id="UP001208570">
    <property type="component" value="Unassembled WGS sequence"/>
</dbReference>
<dbReference type="InterPro" id="IPR021475">
    <property type="entry name" value="Pants/Emi1-like"/>
</dbReference>
<dbReference type="PANTHER" id="PTHR28052">
    <property type="entry name" value="UPF0545 PROTEIN C22ORF39"/>
    <property type="match status" value="1"/>
</dbReference>
<evidence type="ECO:0000313" key="6">
    <source>
        <dbReference type="Proteomes" id="UP001208570"/>
    </source>
</evidence>
<dbReference type="GO" id="GO:0043083">
    <property type="term" value="C:synaptic cleft"/>
    <property type="evidence" value="ECO:0007669"/>
    <property type="project" value="UniProtKB-SubCell"/>
</dbReference>
<evidence type="ECO:0000256" key="3">
    <source>
        <dbReference type="ARBA" id="ARBA00044072"/>
    </source>
</evidence>
<name>A0AAD9J8T4_9ANNE</name>
<organism evidence="5 6">
    <name type="scientific">Paralvinella palmiformis</name>
    <dbReference type="NCBI Taxonomy" id="53620"/>
    <lineage>
        <taxon>Eukaryota</taxon>
        <taxon>Metazoa</taxon>
        <taxon>Spiralia</taxon>
        <taxon>Lophotrochozoa</taxon>
        <taxon>Annelida</taxon>
        <taxon>Polychaeta</taxon>
        <taxon>Sedentaria</taxon>
        <taxon>Canalipalpata</taxon>
        <taxon>Terebellida</taxon>
        <taxon>Terebelliformia</taxon>
        <taxon>Alvinellidae</taxon>
        <taxon>Paralvinella</taxon>
    </lineage>
</organism>
<evidence type="ECO:0000313" key="5">
    <source>
        <dbReference type="EMBL" id="KAK2147830.1"/>
    </source>
</evidence>
<dbReference type="Pfam" id="PF11326">
    <property type="entry name" value="PANTS-like"/>
    <property type="match status" value="1"/>
</dbReference>
<keyword evidence="6" id="KW-1185">Reference proteome</keyword>
<sequence length="130" mass="15433">MSKVENVEDLPEDIWMLQPCEVYLDEYRECKSFGGRFHQRYTTGRRADCSKWKETYNYCMEFRKTGSIKVAKNLLANEVERRNERLAAARANDIWQYRTSPPADWNKPLPEHLDKMKLPEVKDKSICVIL</sequence>
<gene>
    <name evidence="5" type="ORF">LSH36_532g03004</name>
</gene>
<proteinExistence type="inferred from homology"/>
<dbReference type="EMBL" id="JAODUP010000534">
    <property type="protein sequence ID" value="KAK2147830.1"/>
    <property type="molecule type" value="Genomic_DNA"/>
</dbReference>
<reference evidence="5" key="1">
    <citation type="journal article" date="2023" name="Mol. Biol. Evol.">
        <title>Third-Generation Sequencing Reveals the Adaptive Role of the Epigenome in Three Deep-Sea Polychaetes.</title>
        <authorList>
            <person name="Perez M."/>
            <person name="Aroh O."/>
            <person name="Sun Y."/>
            <person name="Lan Y."/>
            <person name="Juniper S.K."/>
            <person name="Young C.R."/>
            <person name="Angers B."/>
            <person name="Qian P.Y."/>
        </authorList>
    </citation>
    <scope>NUCLEOTIDE SEQUENCE</scope>
    <source>
        <strain evidence="5">P08H-3</strain>
    </source>
</reference>
<comment type="caution">
    <text evidence="5">The sequence shown here is derived from an EMBL/GenBank/DDBJ whole genome shotgun (WGS) entry which is preliminary data.</text>
</comment>
<comment type="subcellular location">
    <subcellularLocation>
        <location evidence="2">Synaptic cleft</location>
    </subcellularLocation>
</comment>
<dbReference type="PANTHER" id="PTHR28052:SF1">
    <property type="entry name" value="UPF0545 PROTEIN C22ORF39"/>
    <property type="match status" value="1"/>
</dbReference>
<accession>A0AAD9J8T4</accession>
<evidence type="ECO:0000256" key="2">
    <source>
        <dbReference type="ARBA" id="ARBA00043942"/>
    </source>
</evidence>
<protein>
    <recommendedName>
        <fullName evidence="3">Synaptic plasticity regulator PANTS</fullName>
    </recommendedName>
    <alternativeName>
        <fullName evidence="4">Plasticity-associated neural transcript short</fullName>
    </alternativeName>
</protein>
<dbReference type="AlphaFoldDB" id="A0AAD9J8T4"/>
<evidence type="ECO:0000256" key="1">
    <source>
        <dbReference type="ARBA" id="ARBA00006412"/>
    </source>
</evidence>